<keyword evidence="5" id="KW-1185">Reference proteome</keyword>
<evidence type="ECO:0000313" key="5">
    <source>
        <dbReference type="Proteomes" id="UP001470230"/>
    </source>
</evidence>
<evidence type="ECO:0000313" key="4">
    <source>
        <dbReference type="EMBL" id="KAK8900285.1"/>
    </source>
</evidence>
<accession>A0ABR2LA88</accession>
<dbReference type="Gene3D" id="1.10.287.1490">
    <property type="match status" value="1"/>
</dbReference>
<feature type="region of interest" description="Disordered" evidence="2">
    <location>
        <begin position="68"/>
        <end position="95"/>
    </location>
</feature>
<gene>
    <name evidence="4" type="ORF">M9Y10_002608</name>
</gene>
<protein>
    <submittedName>
        <fullName evidence="4">Uncharacterized protein</fullName>
    </submittedName>
</protein>
<keyword evidence="3" id="KW-0472">Membrane</keyword>
<keyword evidence="3" id="KW-1133">Transmembrane helix</keyword>
<evidence type="ECO:0000256" key="1">
    <source>
        <dbReference type="SAM" id="Coils"/>
    </source>
</evidence>
<name>A0ABR2LA88_9EUKA</name>
<dbReference type="EMBL" id="JAPFFF010000001">
    <property type="protein sequence ID" value="KAK8900285.1"/>
    <property type="molecule type" value="Genomic_DNA"/>
</dbReference>
<comment type="caution">
    <text evidence="4">The sequence shown here is derived from an EMBL/GenBank/DDBJ whole genome shotgun (WGS) entry which is preliminary data.</text>
</comment>
<sequence length="601" mass="70223">MSEVDKIQQEQKRLIESLDAYYEKWSNSNFSQVIDRLGGIAKNLIEDNRKIDLSAKLFKKKLQQFSSSSANSDSKNDDDGIDEIDELDINDEPKNDTISFQEFSKTIRLYQKEIQNIIKRFNDTSEIINSLRDCLSNLPDIIPILTESIDFLKSKVQPQIDDLNSLREQINSLKTSDSQIESIENQIKEVKAKRDATIQKINEEAMNNIETKKTSQFKQIEESIELIQKQQTEIETQIKNVQIEIDDYEKKKIQLDSVEQENLKKFLDESGEIENELANLRSKLDDLKEVDLEKKVDDLRNELAQKNLELQQKQNLVSSLKAELNLRSVKISSSTDDQNLSLKSKSSSSIFLENEIEHLEEELAEKQNELDSMPSIEEWNEVSSSLKTFQSNLNPKFSNFDLEFDPDDISNYEINLNKEIANIENKINFEKKEIVNIDSKLNFIDSQIEQHEKEIQRLKEQNKQIIENNDENAMINVLKIRKATLNDSLLQKENDLHNLQREQNLLDIRIKSLKEEKENLINYSTPSSSNQQYPSFLQPIQISNDFNRPLSSGTRRRRRKMKKIERKMINLTDFLLGTPKKTFFVFLYLLILIVFVFYMLL</sequence>
<feature type="coiled-coil region" evidence="1">
    <location>
        <begin position="413"/>
        <end position="516"/>
    </location>
</feature>
<feature type="coiled-coil region" evidence="1">
    <location>
        <begin position="224"/>
        <end position="376"/>
    </location>
</feature>
<keyword evidence="1" id="KW-0175">Coiled coil</keyword>
<proteinExistence type="predicted"/>
<evidence type="ECO:0000256" key="2">
    <source>
        <dbReference type="SAM" id="MobiDB-lite"/>
    </source>
</evidence>
<feature type="transmembrane region" description="Helical" evidence="3">
    <location>
        <begin position="583"/>
        <end position="600"/>
    </location>
</feature>
<keyword evidence="3" id="KW-0812">Transmembrane</keyword>
<reference evidence="4 5" key="1">
    <citation type="submission" date="2024-04" db="EMBL/GenBank/DDBJ databases">
        <title>Tritrichomonas musculus Genome.</title>
        <authorList>
            <person name="Alves-Ferreira E."/>
            <person name="Grigg M."/>
            <person name="Lorenzi H."/>
            <person name="Galac M."/>
        </authorList>
    </citation>
    <scope>NUCLEOTIDE SEQUENCE [LARGE SCALE GENOMIC DNA]</scope>
    <source>
        <strain evidence="4 5">EAF2021</strain>
    </source>
</reference>
<evidence type="ECO:0000256" key="3">
    <source>
        <dbReference type="SAM" id="Phobius"/>
    </source>
</evidence>
<organism evidence="4 5">
    <name type="scientific">Tritrichomonas musculus</name>
    <dbReference type="NCBI Taxonomy" id="1915356"/>
    <lineage>
        <taxon>Eukaryota</taxon>
        <taxon>Metamonada</taxon>
        <taxon>Parabasalia</taxon>
        <taxon>Tritrichomonadida</taxon>
        <taxon>Tritrichomonadidae</taxon>
        <taxon>Tritrichomonas</taxon>
    </lineage>
</organism>
<dbReference type="Proteomes" id="UP001470230">
    <property type="component" value="Unassembled WGS sequence"/>
</dbReference>
<feature type="compositionally biased region" description="Acidic residues" evidence="2">
    <location>
        <begin position="79"/>
        <end position="90"/>
    </location>
</feature>
<feature type="coiled-coil region" evidence="1">
    <location>
        <begin position="166"/>
        <end position="200"/>
    </location>
</feature>